<evidence type="ECO:0000313" key="1">
    <source>
        <dbReference type="Ensembl" id="ENSPTRP00000082826.1"/>
    </source>
</evidence>
<dbReference type="GeneTree" id="ENSGT00530000065031"/>
<protein>
    <submittedName>
        <fullName evidence="1">Uncharacterized protein</fullName>
    </submittedName>
</protein>
<reference evidence="1" key="2">
    <citation type="submission" date="2025-09" db="UniProtKB">
        <authorList>
            <consortium name="Ensembl"/>
        </authorList>
    </citation>
    <scope>IDENTIFICATION</scope>
</reference>
<dbReference type="AlphaFoldDB" id="A0A2I3T0R0"/>
<evidence type="ECO:0000313" key="2">
    <source>
        <dbReference type="Proteomes" id="UP000002277"/>
    </source>
</evidence>
<sequence length="64" mass="7146">MDFLRLYLPGLHQALRGALDSLGTFVSYLLGDAVPTVEREAQAAEELGARGQRGWEPWWRLGGF</sequence>
<dbReference type="PaxDb" id="9598-ENSPTRP00000013550"/>
<dbReference type="PANTHER" id="PTHR15964:SF0">
    <property type="entry name" value="APOLIPOPROTEIN B RECEPTOR"/>
    <property type="match status" value="1"/>
</dbReference>
<dbReference type="Proteomes" id="UP000002277">
    <property type="component" value="Unplaced"/>
</dbReference>
<name>A0A2I3T0R0_PANTR</name>
<proteinExistence type="predicted"/>
<dbReference type="Bgee" id="ENSPTRG00000050722">
    <property type="expression patterns" value="Expressed in bone marrow and 14 other cell types or tissues"/>
</dbReference>
<dbReference type="InterPro" id="IPR026158">
    <property type="entry name" value="ApolipoprotB_rcpt"/>
</dbReference>
<dbReference type="PANTHER" id="PTHR15964">
    <property type="entry name" value="APOLIPOPROTEIN B48 RECEPTOR"/>
    <property type="match status" value="1"/>
</dbReference>
<accession>A0A2I3T0R0</accession>
<reference evidence="1" key="1">
    <citation type="submission" date="2025-08" db="UniProtKB">
        <authorList>
            <consortium name="Ensembl"/>
        </authorList>
    </citation>
    <scope>IDENTIFICATION</scope>
</reference>
<keyword evidence="2" id="KW-1185">Reference proteome</keyword>
<organism evidence="1 2">
    <name type="scientific">Pan troglodytes</name>
    <name type="common">Chimpanzee</name>
    <dbReference type="NCBI Taxonomy" id="9598"/>
    <lineage>
        <taxon>Eukaryota</taxon>
        <taxon>Metazoa</taxon>
        <taxon>Chordata</taxon>
        <taxon>Craniata</taxon>
        <taxon>Vertebrata</taxon>
        <taxon>Euteleostomi</taxon>
        <taxon>Mammalia</taxon>
        <taxon>Eutheria</taxon>
        <taxon>Euarchontoglires</taxon>
        <taxon>Primates</taxon>
        <taxon>Haplorrhini</taxon>
        <taxon>Catarrhini</taxon>
        <taxon>Hominidae</taxon>
        <taxon>Pan</taxon>
    </lineage>
</organism>
<gene>
    <name evidence="1" type="primary">LOC743592</name>
</gene>
<dbReference type="GO" id="GO:0030228">
    <property type="term" value="F:lipoprotein particle receptor activity"/>
    <property type="evidence" value="ECO:0007669"/>
    <property type="project" value="InterPro"/>
</dbReference>
<dbReference type="GO" id="GO:0006869">
    <property type="term" value="P:lipid transport"/>
    <property type="evidence" value="ECO:0007669"/>
    <property type="project" value="InterPro"/>
</dbReference>
<dbReference type="Ensembl" id="ENSPTRT00000100613.1">
    <property type="protein sequence ID" value="ENSPTRP00000082826.1"/>
    <property type="gene ID" value="ENSPTRG00000050722.1"/>
</dbReference>